<dbReference type="Gene3D" id="2.40.30.170">
    <property type="match status" value="1"/>
</dbReference>
<dbReference type="AlphaFoldDB" id="A0A941W340"/>
<evidence type="ECO:0000259" key="5">
    <source>
        <dbReference type="Pfam" id="PF25917"/>
    </source>
</evidence>
<protein>
    <submittedName>
        <fullName evidence="7">Macrolide export protein MacA</fullName>
    </submittedName>
</protein>
<dbReference type="Pfam" id="PF25917">
    <property type="entry name" value="BSH_RND"/>
    <property type="match status" value="1"/>
</dbReference>
<keyword evidence="3" id="KW-1133">Transmembrane helix</keyword>
<feature type="domain" description="Multidrug resistance protein MdtA-like barrel-sandwich hybrid" evidence="5">
    <location>
        <begin position="66"/>
        <end position="200"/>
    </location>
</feature>
<dbReference type="GO" id="GO:0015562">
    <property type="term" value="F:efflux transmembrane transporter activity"/>
    <property type="evidence" value="ECO:0007669"/>
    <property type="project" value="TreeGrafter"/>
</dbReference>
<evidence type="ECO:0000256" key="1">
    <source>
        <dbReference type="ARBA" id="ARBA00009477"/>
    </source>
</evidence>
<dbReference type="Pfam" id="PF25954">
    <property type="entry name" value="Beta-barrel_RND_2"/>
    <property type="match status" value="1"/>
</dbReference>
<keyword evidence="2" id="KW-0175">Coiled coil</keyword>
<gene>
    <name evidence="7" type="ORF">MAG551_00650</name>
</gene>
<dbReference type="FunFam" id="2.40.30.170:FF:000010">
    <property type="entry name" value="Efflux RND transporter periplasmic adaptor subunit"/>
    <property type="match status" value="1"/>
</dbReference>
<proteinExistence type="inferred from homology"/>
<comment type="caution">
    <text evidence="7">The sequence shown here is derived from an EMBL/GenBank/DDBJ whole genome shotgun (WGS) entry which is preliminary data.</text>
</comment>
<dbReference type="SUPFAM" id="SSF111369">
    <property type="entry name" value="HlyD-like secretion proteins"/>
    <property type="match status" value="1"/>
</dbReference>
<reference evidence="7" key="1">
    <citation type="journal article" date="2021" name="ISME J.">
        <title>Fine-scale metabolic discontinuity in a stratified prokaryote microbiome of a Red Sea deep halocline.</title>
        <authorList>
            <person name="Michoud G."/>
            <person name="Ngugi D.K."/>
            <person name="Barozzi A."/>
            <person name="Merlino G."/>
            <person name="Calleja M.L."/>
            <person name="Delgado-Huertas A."/>
            <person name="Moran X.A.G."/>
            <person name="Daffonchio D."/>
        </authorList>
    </citation>
    <scope>NUCLEOTIDE SEQUENCE</scope>
    <source>
        <strain evidence="7">SuakinDeep_MAG55_1</strain>
    </source>
</reference>
<organism evidence="7 8">
    <name type="scientific">Candidatus Scalindua arabica</name>
    <dbReference type="NCBI Taxonomy" id="1127984"/>
    <lineage>
        <taxon>Bacteria</taxon>
        <taxon>Pseudomonadati</taxon>
        <taxon>Planctomycetota</taxon>
        <taxon>Candidatus Brocadiia</taxon>
        <taxon>Candidatus Brocadiales</taxon>
        <taxon>Candidatus Scalinduaceae</taxon>
        <taxon>Candidatus Scalindua</taxon>
    </lineage>
</organism>
<feature type="transmembrane region" description="Helical" evidence="3">
    <location>
        <begin position="6"/>
        <end position="27"/>
    </location>
</feature>
<dbReference type="Pfam" id="PF25876">
    <property type="entry name" value="HH_MFP_RND"/>
    <property type="match status" value="1"/>
</dbReference>
<dbReference type="Gene3D" id="1.10.287.470">
    <property type="entry name" value="Helix hairpin bin"/>
    <property type="match status" value="1"/>
</dbReference>
<dbReference type="PANTHER" id="PTHR30469:SF33">
    <property type="entry name" value="SLR1207 PROTEIN"/>
    <property type="match status" value="1"/>
</dbReference>
<sequence>MLNFKTILITSIISVSAIAGITVFFLSGNGSDTGRNRIKFKEVIVERGTFQIIVMANGIVKSIDRIEIKSKASGEIVELPVEEGDFISQGDLIARLDQKDERAEVAQAQADFDIAKAELKQAQSTFERRNQLFQDNLISEEEQGQITLDLAVAKGKVIQASTTLERAQERLSEAVVRAPIDGIILQKYVEEGQIIASGVSTVSGGTPIVDIADMSSVYIETGIDEIDIGKVQIGHSAKVVADAYPELEFNGKIVRIAPEARIEQNVTLFDLVVEVKNNDGKLKSGMNTRVEIEIVKKENVLLAPAIAMQIPDVTDLEDYQKKDVNMRKILLKQGDKFVPQMIEIGLYNFKQVIILAGVEEGSILGVPMTSRLKDESERLQERIKRIRSSRSFGSKKRSSSSK</sequence>
<dbReference type="NCBIfam" id="TIGR01730">
    <property type="entry name" value="RND_mfp"/>
    <property type="match status" value="1"/>
</dbReference>
<comment type="similarity">
    <text evidence="1">Belongs to the membrane fusion protein (MFP) (TC 8.A.1) family.</text>
</comment>
<dbReference type="InterPro" id="IPR058624">
    <property type="entry name" value="MdtA-like_HH"/>
</dbReference>
<keyword evidence="3" id="KW-0472">Membrane</keyword>
<dbReference type="InterPro" id="IPR058625">
    <property type="entry name" value="MdtA-like_BSH"/>
</dbReference>
<evidence type="ECO:0000256" key="2">
    <source>
        <dbReference type="SAM" id="Coils"/>
    </source>
</evidence>
<evidence type="ECO:0000259" key="6">
    <source>
        <dbReference type="Pfam" id="PF25954"/>
    </source>
</evidence>
<dbReference type="InterPro" id="IPR006143">
    <property type="entry name" value="RND_pump_MFP"/>
</dbReference>
<dbReference type="PANTHER" id="PTHR30469">
    <property type="entry name" value="MULTIDRUG RESISTANCE PROTEIN MDTA"/>
    <property type="match status" value="1"/>
</dbReference>
<dbReference type="EMBL" id="JAANXD010000027">
    <property type="protein sequence ID" value="MBS1257606.1"/>
    <property type="molecule type" value="Genomic_DNA"/>
</dbReference>
<dbReference type="InterPro" id="IPR058792">
    <property type="entry name" value="Beta-barrel_RND_2"/>
</dbReference>
<feature type="domain" description="CusB-like beta-barrel" evidence="6">
    <location>
        <begin position="217"/>
        <end position="292"/>
    </location>
</feature>
<accession>A0A941W340</accession>
<evidence type="ECO:0000256" key="3">
    <source>
        <dbReference type="SAM" id="Phobius"/>
    </source>
</evidence>
<evidence type="ECO:0000313" key="8">
    <source>
        <dbReference type="Proteomes" id="UP000722750"/>
    </source>
</evidence>
<feature type="coiled-coil region" evidence="2">
    <location>
        <begin position="98"/>
        <end position="125"/>
    </location>
</feature>
<feature type="domain" description="Multidrug resistance protein MdtA-like alpha-helical hairpin" evidence="4">
    <location>
        <begin position="105"/>
        <end position="171"/>
    </location>
</feature>
<evidence type="ECO:0000259" key="4">
    <source>
        <dbReference type="Pfam" id="PF25876"/>
    </source>
</evidence>
<dbReference type="GO" id="GO:1990281">
    <property type="term" value="C:efflux pump complex"/>
    <property type="evidence" value="ECO:0007669"/>
    <property type="project" value="TreeGrafter"/>
</dbReference>
<dbReference type="Proteomes" id="UP000722750">
    <property type="component" value="Unassembled WGS sequence"/>
</dbReference>
<dbReference type="Gene3D" id="2.40.50.100">
    <property type="match status" value="1"/>
</dbReference>
<name>A0A941W340_9BACT</name>
<evidence type="ECO:0000313" key="7">
    <source>
        <dbReference type="EMBL" id="MBS1257606.1"/>
    </source>
</evidence>
<keyword evidence="3" id="KW-0812">Transmembrane</keyword>